<dbReference type="InterPro" id="IPR014748">
    <property type="entry name" value="Enoyl-CoA_hydra_C"/>
</dbReference>
<dbReference type="PANTHER" id="PTHR42964">
    <property type="entry name" value="ENOYL-COA HYDRATASE"/>
    <property type="match status" value="1"/>
</dbReference>
<gene>
    <name evidence="2" type="primary">paaG_3</name>
    <name evidence="2" type="ORF">Ani05nite_43960</name>
</gene>
<dbReference type="InterPro" id="IPR001753">
    <property type="entry name" value="Enoyl-CoA_hydra/iso"/>
</dbReference>
<proteinExistence type="inferred from homology"/>
<comment type="caution">
    <text evidence="2">The sequence shown here is derived from an EMBL/GenBank/DDBJ whole genome shotgun (WGS) entry which is preliminary data.</text>
</comment>
<reference evidence="2" key="1">
    <citation type="submission" date="2021-01" db="EMBL/GenBank/DDBJ databases">
        <title>Whole genome shotgun sequence of Actinoplanes nipponensis NBRC 14063.</title>
        <authorList>
            <person name="Komaki H."/>
            <person name="Tamura T."/>
        </authorList>
    </citation>
    <scope>NUCLEOTIDE SEQUENCE</scope>
    <source>
        <strain evidence="2">NBRC 14063</strain>
    </source>
</reference>
<dbReference type="AlphaFoldDB" id="A0A919JKK7"/>
<sequence>MELVRTVTAAGVTTVTLHSPANRNALSTPLMRQLLDALAAAVADPLVRAVVISHTGPVFCSGADLKETAEARASGRVPAELLADVLAAIWELPKPVLARVAGPARAGGLGLIAAADIAVCTRAATFAFSEVRLGVIPAVISATVLPRLAPRAAAELYLTGDVFDGVRAAEIGLVTAAVEAEGLDAAVGAYTDSLVRGGPLALAGAKQLLRRRPAESVRADLAELSERSAGYFRSSEGREGVAAFREKRPASWVPAPQETSAR</sequence>
<evidence type="ECO:0000313" key="3">
    <source>
        <dbReference type="Proteomes" id="UP000647172"/>
    </source>
</evidence>
<dbReference type="PANTHER" id="PTHR42964:SF1">
    <property type="entry name" value="POLYKETIDE BIOSYNTHESIS ENOYL-COA HYDRATASE PKSH-RELATED"/>
    <property type="match status" value="1"/>
</dbReference>
<dbReference type="CDD" id="cd06558">
    <property type="entry name" value="crotonase-like"/>
    <property type="match status" value="1"/>
</dbReference>
<organism evidence="2 3">
    <name type="scientific">Actinoplanes nipponensis</name>
    <dbReference type="NCBI Taxonomy" id="135950"/>
    <lineage>
        <taxon>Bacteria</taxon>
        <taxon>Bacillati</taxon>
        <taxon>Actinomycetota</taxon>
        <taxon>Actinomycetes</taxon>
        <taxon>Micromonosporales</taxon>
        <taxon>Micromonosporaceae</taxon>
        <taxon>Actinoplanes</taxon>
    </lineage>
</organism>
<dbReference type="InterPro" id="IPR051683">
    <property type="entry name" value="Enoyl-CoA_Hydratase/Isomerase"/>
</dbReference>
<dbReference type="GO" id="GO:0003824">
    <property type="term" value="F:catalytic activity"/>
    <property type="evidence" value="ECO:0007669"/>
    <property type="project" value="UniProtKB-ARBA"/>
</dbReference>
<dbReference type="Proteomes" id="UP000647172">
    <property type="component" value="Unassembled WGS sequence"/>
</dbReference>
<dbReference type="Pfam" id="PF00378">
    <property type="entry name" value="ECH_1"/>
    <property type="match status" value="1"/>
</dbReference>
<comment type="similarity">
    <text evidence="1">Belongs to the enoyl-CoA hydratase/isomerase family.</text>
</comment>
<dbReference type="RefSeq" id="WP_203770900.1">
    <property type="nucleotide sequence ID" value="NZ_BAAAYJ010000055.1"/>
</dbReference>
<dbReference type="EMBL" id="BOMQ01000053">
    <property type="protein sequence ID" value="GIE50862.1"/>
    <property type="molecule type" value="Genomic_DNA"/>
</dbReference>
<dbReference type="InterPro" id="IPR029045">
    <property type="entry name" value="ClpP/crotonase-like_dom_sf"/>
</dbReference>
<evidence type="ECO:0000313" key="2">
    <source>
        <dbReference type="EMBL" id="GIE50862.1"/>
    </source>
</evidence>
<name>A0A919JKK7_9ACTN</name>
<dbReference type="Gene3D" id="1.10.12.10">
    <property type="entry name" value="Lyase 2-enoyl-coa Hydratase, Chain A, domain 2"/>
    <property type="match status" value="1"/>
</dbReference>
<dbReference type="Gene3D" id="3.90.226.10">
    <property type="entry name" value="2-enoyl-CoA Hydratase, Chain A, domain 1"/>
    <property type="match status" value="1"/>
</dbReference>
<dbReference type="SUPFAM" id="SSF52096">
    <property type="entry name" value="ClpP/crotonase"/>
    <property type="match status" value="1"/>
</dbReference>
<protein>
    <submittedName>
        <fullName evidence="2">Enoyl-CoA hydratase</fullName>
    </submittedName>
</protein>
<keyword evidence="3" id="KW-1185">Reference proteome</keyword>
<accession>A0A919JKK7</accession>
<evidence type="ECO:0000256" key="1">
    <source>
        <dbReference type="ARBA" id="ARBA00005254"/>
    </source>
</evidence>